<proteinExistence type="predicted"/>
<name>A0A7S4ECY2_9STRA</name>
<dbReference type="OrthoDB" id="166803at2759"/>
<keyword evidence="4 7" id="KW-1133">Transmembrane helix</keyword>
<feature type="domain" description="VTT" evidence="8">
    <location>
        <begin position="97"/>
        <end position="219"/>
    </location>
</feature>
<keyword evidence="5 7" id="KW-0472">Membrane</keyword>
<evidence type="ECO:0000256" key="3">
    <source>
        <dbReference type="ARBA" id="ARBA00022692"/>
    </source>
</evidence>
<gene>
    <name evidence="9" type="ORF">PCAL00307_LOCUS19794</name>
    <name evidence="10" type="ORF">PECAL_3P11210</name>
</gene>
<keyword evidence="3 7" id="KW-0812">Transmembrane</keyword>
<keyword evidence="11" id="KW-1185">Reference proteome</keyword>
<feature type="region of interest" description="Disordered" evidence="6">
    <location>
        <begin position="275"/>
        <end position="310"/>
    </location>
</feature>
<sequence length="310" mass="33227">MAASPKDRPVANPLRAAGSDDYSTLENDDSAGSAKRRRRSRWMLALAVISLCALGSALAVVFRKQVLAACYRIGRLPPVAGGLLFSGLLALWLTCLLPTSLLEIAAGFVFGFFWATVWSTVGKVAGSVLSYWIGRCARSSVRRLILPDDTSKEHGYLRGLEIAMTEEPGRTCLALRLAYVPEAIQNYVPAIFDAPFIPFLLATTGGSAVYAALWANLGASIGDVAELSATERRMTPEKTAFLCFGALGLGCVFGLIHWNTQRTLRRFADLQRQLSPPASPSASTAVTPGRPSLTPRYSSTEGSSSPGRLV</sequence>
<evidence type="ECO:0000313" key="9">
    <source>
        <dbReference type="EMBL" id="CAE0704346.1"/>
    </source>
</evidence>
<organism evidence="9">
    <name type="scientific">Pelagomonas calceolata</name>
    <dbReference type="NCBI Taxonomy" id="35677"/>
    <lineage>
        <taxon>Eukaryota</taxon>
        <taxon>Sar</taxon>
        <taxon>Stramenopiles</taxon>
        <taxon>Ochrophyta</taxon>
        <taxon>Pelagophyceae</taxon>
        <taxon>Pelagomonadales</taxon>
        <taxon>Pelagomonadaceae</taxon>
        <taxon>Pelagomonas</taxon>
    </lineage>
</organism>
<accession>A0A7S4ECY2</accession>
<dbReference type="InterPro" id="IPR032816">
    <property type="entry name" value="VTT_dom"/>
</dbReference>
<evidence type="ECO:0000256" key="2">
    <source>
        <dbReference type="ARBA" id="ARBA00022475"/>
    </source>
</evidence>
<reference evidence="10" key="2">
    <citation type="submission" date="2021-11" db="EMBL/GenBank/DDBJ databases">
        <authorList>
            <consortium name="Genoscope - CEA"/>
            <person name="William W."/>
        </authorList>
    </citation>
    <scope>NUCLEOTIDE SEQUENCE</scope>
</reference>
<evidence type="ECO:0000313" key="11">
    <source>
        <dbReference type="Proteomes" id="UP000789595"/>
    </source>
</evidence>
<feature type="compositionally biased region" description="Polar residues" evidence="6">
    <location>
        <begin position="295"/>
        <end position="310"/>
    </location>
</feature>
<dbReference type="GO" id="GO:0005886">
    <property type="term" value="C:plasma membrane"/>
    <property type="evidence" value="ECO:0007669"/>
    <property type="project" value="UniProtKB-SubCell"/>
</dbReference>
<protein>
    <recommendedName>
        <fullName evidence="8">VTT domain-containing protein</fullName>
    </recommendedName>
</protein>
<dbReference type="InterPro" id="IPR015414">
    <property type="entry name" value="TMEM64"/>
</dbReference>
<reference evidence="9" key="1">
    <citation type="submission" date="2021-01" db="EMBL/GenBank/DDBJ databases">
        <authorList>
            <person name="Corre E."/>
            <person name="Pelletier E."/>
            <person name="Niang G."/>
            <person name="Scheremetjew M."/>
            <person name="Finn R."/>
            <person name="Kale V."/>
            <person name="Holt S."/>
            <person name="Cochrane G."/>
            <person name="Meng A."/>
            <person name="Brown T."/>
            <person name="Cohen L."/>
        </authorList>
    </citation>
    <scope>NUCLEOTIDE SEQUENCE</scope>
    <source>
        <strain evidence="9">CCMP1756</strain>
    </source>
</reference>
<evidence type="ECO:0000256" key="7">
    <source>
        <dbReference type="SAM" id="Phobius"/>
    </source>
</evidence>
<feature type="transmembrane region" description="Helical" evidence="7">
    <location>
        <begin position="239"/>
        <end position="258"/>
    </location>
</feature>
<feature type="transmembrane region" description="Helical" evidence="7">
    <location>
        <begin position="196"/>
        <end position="219"/>
    </location>
</feature>
<feature type="transmembrane region" description="Helical" evidence="7">
    <location>
        <begin position="108"/>
        <end position="133"/>
    </location>
</feature>
<dbReference type="Pfam" id="PF09335">
    <property type="entry name" value="VTT_dom"/>
    <property type="match status" value="1"/>
</dbReference>
<evidence type="ECO:0000256" key="6">
    <source>
        <dbReference type="SAM" id="MobiDB-lite"/>
    </source>
</evidence>
<feature type="transmembrane region" description="Helical" evidence="7">
    <location>
        <begin position="42"/>
        <end position="62"/>
    </location>
</feature>
<dbReference type="EMBL" id="HBIW01022944">
    <property type="protein sequence ID" value="CAE0704346.1"/>
    <property type="molecule type" value="Transcribed_RNA"/>
</dbReference>
<evidence type="ECO:0000256" key="5">
    <source>
        <dbReference type="ARBA" id="ARBA00023136"/>
    </source>
</evidence>
<dbReference type="EMBL" id="CAKKNE010000003">
    <property type="protein sequence ID" value="CAH0371191.1"/>
    <property type="molecule type" value="Genomic_DNA"/>
</dbReference>
<feature type="region of interest" description="Disordered" evidence="6">
    <location>
        <begin position="1"/>
        <end position="30"/>
    </location>
</feature>
<dbReference type="PANTHER" id="PTHR12677">
    <property type="entry name" value="GOLGI APPARATUS MEMBRANE PROTEIN TVP38-RELATED"/>
    <property type="match status" value="1"/>
</dbReference>
<evidence type="ECO:0000256" key="4">
    <source>
        <dbReference type="ARBA" id="ARBA00022989"/>
    </source>
</evidence>
<dbReference type="PANTHER" id="PTHR12677:SF59">
    <property type="entry name" value="GOLGI APPARATUS MEMBRANE PROTEIN TVP38-RELATED"/>
    <property type="match status" value="1"/>
</dbReference>
<evidence type="ECO:0000259" key="8">
    <source>
        <dbReference type="Pfam" id="PF09335"/>
    </source>
</evidence>
<dbReference type="Proteomes" id="UP000789595">
    <property type="component" value="Unassembled WGS sequence"/>
</dbReference>
<dbReference type="AlphaFoldDB" id="A0A7S4ECY2"/>
<keyword evidence="2" id="KW-1003">Cell membrane</keyword>
<evidence type="ECO:0000313" key="10">
    <source>
        <dbReference type="EMBL" id="CAH0371191.1"/>
    </source>
</evidence>
<evidence type="ECO:0000256" key="1">
    <source>
        <dbReference type="ARBA" id="ARBA00004651"/>
    </source>
</evidence>
<comment type="subcellular location">
    <subcellularLocation>
        <location evidence="1">Cell membrane</location>
        <topology evidence="1">Multi-pass membrane protein</topology>
    </subcellularLocation>
</comment>